<comment type="caution">
    <text evidence="1">The sequence shown here is derived from an EMBL/GenBank/DDBJ whole genome shotgun (WGS) entry which is preliminary data.</text>
</comment>
<reference evidence="1" key="1">
    <citation type="submission" date="2023-02" db="EMBL/GenBank/DDBJ databases">
        <title>Genome of toxic invasive species Heracleum sosnowskyi carries increased number of genes despite the absence of recent whole-genome duplications.</title>
        <authorList>
            <person name="Schelkunov M."/>
            <person name="Shtratnikova V."/>
            <person name="Makarenko M."/>
            <person name="Klepikova A."/>
            <person name="Omelchenko D."/>
            <person name="Novikova G."/>
            <person name="Obukhova E."/>
            <person name="Bogdanov V."/>
            <person name="Penin A."/>
            <person name="Logacheva M."/>
        </authorList>
    </citation>
    <scope>NUCLEOTIDE SEQUENCE</scope>
    <source>
        <strain evidence="1">Hsosn_3</strain>
        <tissue evidence="1">Leaf</tissue>
    </source>
</reference>
<dbReference type="PANTHER" id="PTHR33103">
    <property type="entry name" value="OS01G0153900 PROTEIN"/>
    <property type="match status" value="1"/>
</dbReference>
<protein>
    <submittedName>
        <fullName evidence="1">Uncharacterized protein</fullName>
    </submittedName>
</protein>
<evidence type="ECO:0000313" key="1">
    <source>
        <dbReference type="EMBL" id="KAK1355395.1"/>
    </source>
</evidence>
<dbReference type="PANTHER" id="PTHR33103:SF19">
    <property type="entry name" value="OS09G0544700 PROTEIN"/>
    <property type="match status" value="1"/>
</dbReference>
<dbReference type="AlphaFoldDB" id="A0AAD8LYP0"/>
<dbReference type="Proteomes" id="UP001237642">
    <property type="component" value="Unassembled WGS sequence"/>
</dbReference>
<name>A0AAD8LYP0_9APIA</name>
<sequence>MSEANSGKISLRLLVDRSCNRVIIGEAGKDFVDFLFHLISIPAGTVVQYLWEHEMIGSLGSIYRSIKSMPAKYMEPNLNKHNVLNPTVSSSSLADTPFLFAEKAKEEPSIPEVLYQCVYHSQISRRKHRITSSTTVHPYASNDPQVKCPQCGGMMTQQLTYVHSPAKEEVRVGSGSGYVKGLMTYIVMDNLQVMPMSTVSGIALLNTFQVKDLDALETLEVFIGIEEAEELLKASFVTDRVLTHLFLGNQNSESINNQAPAS</sequence>
<reference evidence="1" key="2">
    <citation type="submission" date="2023-05" db="EMBL/GenBank/DDBJ databases">
        <authorList>
            <person name="Schelkunov M.I."/>
        </authorList>
    </citation>
    <scope>NUCLEOTIDE SEQUENCE</scope>
    <source>
        <strain evidence="1">Hsosn_3</strain>
        <tissue evidence="1">Leaf</tissue>
    </source>
</reference>
<proteinExistence type="predicted"/>
<dbReference type="EMBL" id="JAUIZM010000011">
    <property type="protein sequence ID" value="KAK1355395.1"/>
    <property type="molecule type" value="Genomic_DNA"/>
</dbReference>
<evidence type="ECO:0000313" key="2">
    <source>
        <dbReference type="Proteomes" id="UP001237642"/>
    </source>
</evidence>
<organism evidence="1 2">
    <name type="scientific">Heracleum sosnowskyi</name>
    <dbReference type="NCBI Taxonomy" id="360622"/>
    <lineage>
        <taxon>Eukaryota</taxon>
        <taxon>Viridiplantae</taxon>
        <taxon>Streptophyta</taxon>
        <taxon>Embryophyta</taxon>
        <taxon>Tracheophyta</taxon>
        <taxon>Spermatophyta</taxon>
        <taxon>Magnoliopsida</taxon>
        <taxon>eudicotyledons</taxon>
        <taxon>Gunneridae</taxon>
        <taxon>Pentapetalae</taxon>
        <taxon>asterids</taxon>
        <taxon>campanulids</taxon>
        <taxon>Apiales</taxon>
        <taxon>Apiaceae</taxon>
        <taxon>Apioideae</taxon>
        <taxon>apioid superclade</taxon>
        <taxon>Tordylieae</taxon>
        <taxon>Tordyliinae</taxon>
        <taxon>Heracleum</taxon>
    </lineage>
</organism>
<dbReference type="InterPro" id="IPR007750">
    <property type="entry name" value="DUF674"/>
</dbReference>
<keyword evidence="2" id="KW-1185">Reference proteome</keyword>
<dbReference type="Pfam" id="PF05056">
    <property type="entry name" value="DUF674"/>
    <property type="match status" value="1"/>
</dbReference>
<accession>A0AAD8LYP0</accession>
<gene>
    <name evidence="1" type="ORF">POM88_048651</name>
</gene>